<name>A0A840QIJ0_9BACI</name>
<keyword evidence="1" id="KW-0472">Membrane</keyword>
<accession>A0A840QIJ0</accession>
<feature type="transmembrane region" description="Helical" evidence="1">
    <location>
        <begin position="7"/>
        <end position="24"/>
    </location>
</feature>
<keyword evidence="3" id="KW-1185">Reference proteome</keyword>
<protein>
    <submittedName>
        <fullName evidence="2">Uncharacterized protein</fullName>
    </submittedName>
</protein>
<proteinExistence type="predicted"/>
<evidence type="ECO:0000256" key="1">
    <source>
        <dbReference type="SAM" id="Phobius"/>
    </source>
</evidence>
<organism evidence="2 3">
    <name type="scientific">Texcoconibacillus texcoconensis</name>
    <dbReference type="NCBI Taxonomy" id="1095777"/>
    <lineage>
        <taxon>Bacteria</taxon>
        <taxon>Bacillati</taxon>
        <taxon>Bacillota</taxon>
        <taxon>Bacilli</taxon>
        <taxon>Bacillales</taxon>
        <taxon>Bacillaceae</taxon>
        <taxon>Texcoconibacillus</taxon>
    </lineage>
</organism>
<keyword evidence="1" id="KW-1133">Transmembrane helix</keyword>
<evidence type="ECO:0000313" key="2">
    <source>
        <dbReference type="EMBL" id="MBB5171875.1"/>
    </source>
</evidence>
<sequence>MIVKIMLSWAIIFPILPTVVLIVIDYFKGVPIELTYYLPSFLGFAVGGILVGFVMYQVQKLR</sequence>
<dbReference type="EMBL" id="JACHHB010000001">
    <property type="protein sequence ID" value="MBB5171875.1"/>
    <property type="molecule type" value="Genomic_DNA"/>
</dbReference>
<keyword evidence="1" id="KW-0812">Transmembrane</keyword>
<feature type="transmembrane region" description="Helical" evidence="1">
    <location>
        <begin position="36"/>
        <end position="56"/>
    </location>
</feature>
<dbReference type="RefSeq" id="WP_184662375.1">
    <property type="nucleotide sequence ID" value="NZ_JACHHB010000001.1"/>
</dbReference>
<evidence type="ECO:0000313" key="3">
    <source>
        <dbReference type="Proteomes" id="UP000551878"/>
    </source>
</evidence>
<dbReference type="AlphaFoldDB" id="A0A840QIJ0"/>
<comment type="caution">
    <text evidence="2">The sequence shown here is derived from an EMBL/GenBank/DDBJ whole genome shotgun (WGS) entry which is preliminary data.</text>
</comment>
<gene>
    <name evidence="2" type="ORF">HNQ41_000015</name>
</gene>
<reference evidence="2 3" key="1">
    <citation type="submission" date="2020-08" db="EMBL/GenBank/DDBJ databases">
        <title>Genomic Encyclopedia of Type Strains, Phase IV (KMG-IV): sequencing the most valuable type-strain genomes for metagenomic binning, comparative biology and taxonomic classification.</title>
        <authorList>
            <person name="Goeker M."/>
        </authorList>
    </citation>
    <scope>NUCLEOTIDE SEQUENCE [LARGE SCALE GENOMIC DNA]</scope>
    <source>
        <strain evidence="2 3">DSM 24696</strain>
    </source>
</reference>
<dbReference type="Proteomes" id="UP000551878">
    <property type="component" value="Unassembled WGS sequence"/>
</dbReference>